<reference evidence="3 4" key="1">
    <citation type="submission" date="2012-08" db="EMBL/GenBank/DDBJ databases">
        <title>Whole genome shotgun sequence of Kineosphaera limosa NBRC 100340.</title>
        <authorList>
            <person name="Yoshida I."/>
            <person name="Isaki S."/>
            <person name="Hosoyama A."/>
            <person name="Tsuchikane K."/>
            <person name="Katsumata H."/>
            <person name="Ando Y."/>
            <person name="Ohji S."/>
            <person name="Hamada M."/>
            <person name="Tamura T."/>
            <person name="Yamazoe A."/>
            <person name="Yamazaki S."/>
            <person name="Fujita N."/>
        </authorList>
    </citation>
    <scope>NUCLEOTIDE SEQUENCE [LARGE SCALE GENOMIC DNA]</scope>
    <source>
        <strain evidence="3 4">NBRC 100340</strain>
    </source>
</reference>
<dbReference type="RefSeq" id="WP_006590688.1">
    <property type="nucleotide sequence ID" value="NZ_BAHD01000003.1"/>
</dbReference>
<protein>
    <submittedName>
        <fullName evidence="3">Putative enoyl-CoA hydratase</fullName>
    </submittedName>
</protein>
<dbReference type="EMBL" id="BAHD01000003">
    <property type="protein sequence ID" value="GAB94155.1"/>
    <property type="molecule type" value="Genomic_DNA"/>
</dbReference>
<comment type="similarity">
    <text evidence="1 2">Belongs to the enoyl-CoA hydratase/isomerase family.</text>
</comment>
<dbReference type="GO" id="GO:0003824">
    <property type="term" value="F:catalytic activity"/>
    <property type="evidence" value="ECO:0007669"/>
    <property type="project" value="InterPro"/>
</dbReference>
<gene>
    <name evidence="3" type="ORF">KILIM_003_00780</name>
</gene>
<dbReference type="GO" id="GO:0008300">
    <property type="term" value="P:isoprenoid catabolic process"/>
    <property type="evidence" value="ECO:0007669"/>
    <property type="project" value="TreeGrafter"/>
</dbReference>
<dbReference type="PROSITE" id="PS00166">
    <property type="entry name" value="ENOYL_COA_HYDRATASE"/>
    <property type="match status" value="1"/>
</dbReference>
<dbReference type="CDD" id="cd06558">
    <property type="entry name" value="crotonase-like"/>
    <property type="match status" value="1"/>
</dbReference>
<evidence type="ECO:0000256" key="2">
    <source>
        <dbReference type="RuleBase" id="RU003707"/>
    </source>
</evidence>
<accession>K6W4R8</accession>
<evidence type="ECO:0000313" key="4">
    <source>
        <dbReference type="Proteomes" id="UP000008366"/>
    </source>
</evidence>
<keyword evidence="4" id="KW-1185">Reference proteome</keyword>
<dbReference type="AlphaFoldDB" id="K6W4R8"/>
<dbReference type="InterPro" id="IPR029045">
    <property type="entry name" value="ClpP/crotonase-like_dom_sf"/>
</dbReference>
<dbReference type="SUPFAM" id="SSF52096">
    <property type="entry name" value="ClpP/crotonase"/>
    <property type="match status" value="1"/>
</dbReference>
<comment type="caution">
    <text evidence="3">The sequence shown here is derived from an EMBL/GenBank/DDBJ whole genome shotgun (WGS) entry which is preliminary data.</text>
</comment>
<evidence type="ECO:0000256" key="1">
    <source>
        <dbReference type="ARBA" id="ARBA00005254"/>
    </source>
</evidence>
<dbReference type="eggNOG" id="COG1024">
    <property type="taxonomic scope" value="Bacteria"/>
</dbReference>
<dbReference type="OrthoDB" id="4608673at2"/>
<dbReference type="InterPro" id="IPR051683">
    <property type="entry name" value="Enoyl-CoA_Hydratase/Isomerase"/>
</dbReference>
<dbReference type="STRING" id="1184609.KILIM_003_00780"/>
<proteinExistence type="inferred from homology"/>
<name>K6W4R8_9MICO</name>
<organism evidence="3 4">
    <name type="scientific">Kineosphaera limosa NBRC 100340</name>
    <dbReference type="NCBI Taxonomy" id="1184609"/>
    <lineage>
        <taxon>Bacteria</taxon>
        <taxon>Bacillati</taxon>
        <taxon>Actinomycetota</taxon>
        <taxon>Actinomycetes</taxon>
        <taxon>Micrococcales</taxon>
        <taxon>Dermatophilaceae</taxon>
        <taxon>Kineosphaera</taxon>
    </lineage>
</organism>
<dbReference type="PANTHER" id="PTHR42964">
    <property type="entry name" value="ENOYL-COA HYDRATASE"/>
    <property type="match status" value="1"/>
</dbReference>
<dbReference type="InterPro" id="IPR001753">
    <property type="entry name" value="Enoyl-CoA_hydra/iso"/>
</dbReference>
<dbReference type="Proteomes" id="UP000008366">
    <property type="component" value="Unassembled WGS sequence"/>
</dbReference>
<evidence type="ECO:0000313" key="3">
    <source>
        <dbReference type="EMBL" id="GAB94155.1"/>
    </source>
</evidence>
<dbReference type="InterPro" id="IPR018376">
    <property type="entry name" value="Enoyl-CoA_hyd/isom_CS"/>
</dbReference>
<dbReference type="Pfam" id="PF00378">
    <property type="entry name" value="ECH_1"/>
    <property type="match status" value="1"/>
</dbReference>
<dbReference type="Gene3D" id="3.90.226.10">
    <property type="entry name" value="2-enoyl-CoA Hydratase, Chain A, domain 1"/>
    <property type="match status" value="1"/>
</dbReference>
<dbReference type="PANTHER" id="PTHR42964:SF1">
    <property type="entry name" value="POLYKETIDE BIOSYNTHESIS ENOYL-COA HYDRATASE PKSH-RELATED"/>
    <property type="match status" value="1"/>
</dbReference>
<sequence length="278" mass="28979">MVTPDTPADATDASAEQVLVQRHGARVDIVLNRPQQHNAMTPAMYGALTQAFRELADDIDARVVVLRGAGGRAFAAGNDIAGFAGRSGAEIVADYESRVMGMLDALFALPQVTIAAVEGICVGGGLAVATCCDVRLATADARFGYPIARTLGNALSRSVLARCRHVFGESLTRAMLLTSQLVDARRAYDVGAVLQVAQDSQALTNLLDQVADGVVRSAPVTIEVTKAQLAELTSAGTAPEAELLRAVYSSPGFAEGVRAFLAKESPAFPPERLGRGGG</sequence>